<protein>
    <submittedName>
        <fullName evidence="3">Uncharacterized protein</fullName>
    </submittedName>
</protein>
<dbReference type="AlphaFoldDB" id="A0AAW1SDA8"/>
<evidence type="ECO:0000313" key="4">
    <source>
        <dbReference type="Proteomes" id="UP001485043"/>
    </source>
</evidence>
<dbReference type="GO" id="GO:0005886">
    <property type="term" value="C:plasma membrane"/>
    <property type="evidence" value="ECO:0007669"/>
    <property type="project" value="TreeGrafter"/>
</dbReference>
<gene>
    <name evidence="3" type="ORF">WJX84_011850</name>
</gene>
<reference evidence="3 4" key="1">
    <citation type="journal article" date="2024" name="Nat. Commun.">
        <title>Phylogenomics reveals the evolutionary origins of lichenization in chlorophyte algae.</title>
        <authorList>
            <person name="Puginier C."/>
            <person name="Libourel C."/>
            <person name="Otte J."/>
            <person name="Skaloud P."/>
            <person name="Haon M."/>
            <person name="Grisel S."/>
            <person name="Petersen M."/>
            <person name="Berrin J.G."/>
            <person name="Delaux P.M."/>
            <person name="Dal Grande F."/>
            <person name="Keller J."/>
        </authorList>
    </citation>
    <scope>NUCLEOTIDE SEQUENCE [LARGE SCALE GENOMIC DNA]</scope>
    <source>
        <strain evidence="3 4">SAG 2523</strain>
    </source>
</reference>
<accession>A0AAW1SDA8</accession>
<comment type="caution">
    <text evidence="3">The sequence shown here is derived from an EMBL/GenBank/DDBJ whole genome shotgun (WGS) entry which is preliminary data.</text>
</comment>
<dbReference type="PANTHER" id="PTHR46154">
    <property type="match status" value="1"/>
</dbReference>
<feature type="transmembrane region" description="Helical" evidence="2">
    <location>
        <begin position="85"/>
        <end position="107"/>
    </location>
</feature>
<dbReference type="GO" id="GO:0015204">
    <property type="term" value="F:urea transmembrane transporter activity"/>
    <property type="evidence" value="ECO:0007669"/>
    <property type="project" value="InterPro"/>
</dbReference>
<keyword evidence="2" id="KW-1133">Transmembrane helix</keyword>
<evidence type="ECO:0000313" key="3">
    <source>
        <dbReference type="EMBL" id="KAK9843874.1"/>
    </source>
</evidence>
<keyword evidence="4" id="KW-1185">Reference proteome</keyword>
<evidence type="ECO:0000256" key="1">
    <source>
        <dbReference type="ARBA" id="ARBA00022448"/>
    </source>
</evidence>
<dbReference type="InterPro" id="IPR031155">
    <property type="entry name" value="DUR"/>
</dbReference>
<feature type="transmembrane region" description="Helical" evidence="2">
    <location>
        <begin position="113"/>
        <end position="137"/>
    </location>
</feature>
<feature type="transmembrane region" description="Helical" evidence="2">
    <location>
        <begin position="20"/>
        <end position="42"/>
    </location>
</feature>
<dbReference type="PANTHER" id="PTHR46154:SF4">
    <property type="entry name" value="UREA ACTIVE TRANSPORTER"/>
    <property type="match status" value="1"/>
</dbReference>
<proteinExistence type="predicted"/>
<keyword evidence="2" id="KW-0812">Transmembrane</keyword>
<dbReference type="Proteomes" id="UP001485043">
    <property type="component" value="Unassembled WGS sequence"/>
</dbReference>
<organism evidence="3 4">
    <name type="scientific">Apatococcus fuscideae</name>
    <dbReference type="NCBI Taxonomy" id="2026836"/>
    <lineage>
        <taxon>Eukaryota</taxon>
        <taxon>Viridiplantae</taxon>
        <taxon>Chlorophyta</taxon>
        <taxon>core chlorophytes</taxon>
        <taxon>Trebouxiophyceae</taxon>
        <taxon>Chlorellales</taxon>
        <taxon>Chlorellaceae</taxon>
        <taxon>Apatococcus</taxon>
    </lineage>
</organism>
<sequence>MAIHDPESGVLLLLLQMNYVMLTGNLVSIGVSGIITVVWSFIQPENYDFVSMRNIPLVEDGSVGIAVAGHDSPEGIQKAYNFTRIWGSVLAFVLIILWPCLALPATVFSKGYFTFWVILSIIWGLCATVVATLLPLWESWRLIWTVFSRFITCNTARMDDLGAKPGKGDLDSSTTPMYDADMDPKVAALSVPAVNEGMDPKVGFVDPPKQGMYMRK</sequence>
<keyword evidence="1" id="KW-0813">Transport</keyword>
<dbReference type="EMBL" id="JALJOV010001669">
    <property type="protein sequence ID" value="KAK9843874.1"/>
    <property type="molecule type" value="Genomic_DNA"/>
</dbReference>
<name>A0AAW1SDA8_9CHLO</name>
<keyword evidence="2" id="KW-0472">Membrane</keyword>
<evidence type="ECO:0000256" key="2">
    <source>
        <dbReference type="SAM" id="Phobius"/>
    </source>
</evidence>